<evidence type="ECO:0000313" key="2">
    <source>
        <dbReference type="Proteomes" id="UP000271162"/>
    </source>
</evidence>
<dbReference type="AlphaFoldDB" id="A0A0N4YWN9"/>
<gene>
    <name evidence="1" type="ORF">NBR_LOCUS21662</name>
</gene>
<reference evidence="3" key="1">
    <citation type="submission" date="2017-02" db="UniProtKB">
        <authorList>
            <consortium name="WormBaseParasite"/>
        </authorList>
    </citation>
    <scope>IDENTIFICATION</scope>
</reference>
<dbReference type="EMBL" id="UYSL01026665">
    <property type="protein sequence ID" value="VDL85819.1"/>
    <property type="molecule type" value="Genomic_DNA"/>
</dbReference>
<organism evidence="3">
    <name type="scientific">Nippostrongylus brasiliensis</name>
    <name type="common">Rat hookworm</name>
    <dbReference type="NCBI Taxonomy" id="27835"/>
    <lineage>
        <taxon>Eukaryota</taxon>
        <taxon>Metazoa</taxon>
        <taxon>Ecdysozoa</taxon>
        <taxon>Nematoda</taxon>
        <taxon>Chromadorea</taxon>
        <taxon>Rhabditida</taxon>
        <taxon>Rhabditina</taxon>
        <taxon>Rhabditomorpha</taxon>
        <taxon>Strongyloidea</taxon>
        <taxon>Heligmosomidae</taxon>
        <taxon>Nippostrongylus</taxon>
    </lineage>
</organism>
<evidence type="ECO:0000313" key="1">
    <source>
        <dbReference type="EMBL" id="VDL85819.1"/>
    </source>
</evidence>
<protein>
    <submittedName>
        <fullName evidence="3">Acid phosphatase-like protein 2 (inferred by orthology to a human protein)</fullName>
    </submittedName>
</protein>
<evidence type="ECO:0000313" key="3">
    <source>
        <dbReference type="WBParaSite" id="NBR_0002166101-mRNA-1"/>
    </source>
</evidence>
<dbReference type="GO" id="GO:0016791">
    <property type="term" value="F:phosphatase activity"/>
    <property type="evidence" value="ECO:0007669"/>
    <property type="project" value="UniProtKB-ARBA"/>
</dbReference>
<name>A0A0N4YWN9_NIPBR</name>
<reference evidence="1 2" key="2">
    <citation type="submission" date="2018-11" db="EMBL/GenBank/DDBJ databases">
        <authorList>
            <consortium name="Pathogen Informatics"/>
        </authorList>
    </citation>
    <scope>NUCLEOTIDE SEQUENCE [LARGE SCALE GENOMIC DNA]</scope>
</reference>
<dbReference type="Gene3D" id="3.40.50.1240">
    <property type="entry name" value="Phosphoglycerate mutase-like"/>
    <property type="match status" value="1"/>
</dbReference>
<keyword evidence="2" id="KW-1185">Reference proteome</keyword>
<dbReference type="SUPFAM" id="SSF53254">
    <property type="entry name" value="Phosphoglycerate mutase-like"/>
    <property type="match status" value="1"/>
</dbReference>
<dbReference type="WBParaSite" id="NBR_0002166101-mRNA-1">
    <property type="protein sequence ID" value="NBR_0002166101-mRNA-1"/>
    <property type="gene ID" value="NBR_0002166101"/>
</dbReference>
<dbReference type="STRING" id="27835.A0A0N4YWN9"/>
<dbReference type="InterPro" id="IPR029033">
    <property type="entry name" value="His_PPase_superfam"/>
</dbReference>
<accession>A0A0N4YWN9</accession>
<sequence>MVILYTDDKALIADTIEELQYKASNFTFLCTDPACACDLAPQWRHQYEKEHLSYFLERSPEILRKDAELLRKHIAFSAARDPFQIIDVALGRCSPTKHFLREQSHDGREQAHFHVPDVQEGVRRYVCRRKPLPCLGKSACLTYDFLDELLKETTIRGRVMFEDSKRYIAHKLQLVEAYGVLYHLAQAVAKLREFPSRKSIQIFSGHDVTIAPLLRALQVPLTDPPHYVSHLIVEFYERSDSKNAKDDLLLRFLYNGLDVTNKVVFCETALIDGLCPAVRLENFTHREMFLSLGANSLSEVCV</sequence>
<proteinExistence type="predicted"/>
<dbReference type="Proteomes" id="UP000271162">
    <property type="component" value="Unassembled WGS sequence"/>
</dbReference>